<reference evidence="3 4" key="1">
    <citation type="journal article" date="2011" name="J. Bacteriol.">
        <title>Complete genome sequence of the cellulose-degrading bacterium Cellulosilyticum lentocellum.</title>
        <authorList>
            <consortium name="US DOE Joint Genome Institute"/>
            <person name="Miller D.A."/>
            <person name="Suen G."/>
            <person name="Bruce D."/>
            <person name="Copeland A."/>
            <person name="Cheng J.F."/>
            <person name="Detter C."/>
            <person name="Goodwin L.A."/>
            <person name="Han C.S."/>
            <person name="Hauser L.J."/>
            <person name="Land M.L."/>
            <person name="Lapidus A."/>
            <person name="Lucas S."/>
            <person name="Meincke L."/>
            <person name="Pitluck S."/>
            <person name="Tapia R."/>
            <person name="Teshima H."/>
            <person name="Woyke T."/>
            <person name="Fox B.G."/>
            <person name="Angert E.R."/>
            <person name="Currie C.R."/>
        </authorList>
    </citation>
    <scope>NUCLEOTIDE SEQUENCE [LARGE SCALE GENOMIC DNA]</scope>
    <source>
        <strain evidence="4">ATCC 49066 / DSM 5427 / NCIMB 11756 / RHM5</strain>
    </source>
</reference>
<dbReference type="STRING" id="642492.Clole_3579"/>
<dbReference type="NCBIfam" id="NF004041">
    <property type="entry name" value="PRK05541.1"/>
    <property type="match status" value="1"/>
</dbReference>
<evidence type="ECO:0000313" key="4">
    <source>
        <dbReference type="Proteomes" id="UP000008467"/>
    </source>
</evidence>
<gene>
    <name evidence="3" type="ordered locus">Clole_3579</name>
</gene>
<dbReference type="GO" id="GO:0016301">
    <property type="term" value="F:kinase activity"/>
    <property type="evidence" value="ECO:0007669"/>
    <property type="project" value="UniProtKB-KW"/>
</dbReference>
<dbReference type="KEGG" id="cle:Clole_3579"/>
<evidence type="ECO:0000256" key="1">
    <source>
        <dbReference type="ARBA" id="ARBA00022679"/>
    </source>
</evidence>
<protein>
    <submittedName>
        <fullName evidence="3">Adenylylsulfate kinase</fullName>
    </submittedName>
</protein>
<name>F2JT43_CELLD</name>
<keyword evidence="3" id="KW-0418">Kinase</keyword>
<dbReference type="InterPro" id="IPR059117">
    <property type="entry name" value="APS_kinase_dom"/>
</dbReference>
<keyword evidence="1" id="KW-0808">Transferase</keyword>
<dbReference type="PANTHER" id="PTHR42700:SF1">
    <property type="entry name" value="SULFATE ADENYLYLTRANSFERASE"/>
    <property type="match status" value="1"/>
</dbReference>
<dbReference type="GO" id="GO:0004781">
    <property type="term" value="F:sulfate adenylyltransferase (ATP) activity"/>
    <property type="evidence" value="ECO:0007669"/>
    <property type="project" value="TreeGrafter"/>
</dbReference>
<dbReference type="Proteomes" id="UP000008467">
    <property type="component" value="Chromosome"/>
</dbReference>
<dbReference type="InterPro" id="IPR050512">
    <property type="entry name" value="Sulf_AdTrans/APS_kinase"/>
</dbReference>
<dbReference type="SUPFAM" id="SSF52540">
    <property type="entry name" value="P-loop containing nucleoside triphosphate hydrolases"/>
    <property type="match status" value="1"/>
</dbReference>
<proteinExistence type="predicted"/>
<keyword evidence="4" id="KW-1185">Reference proteome</keyword>
<feature type="domain" description="APS kinase" evidence="2">
    <location>
        <begin position="2"/>
        <end position="146"/>
    </location>
</feature>
<dbReference type="PANTHER" id="PTHR42700">
    <property type="entry name" value="SULFATE ADENYLYLTRANSFERASE"/>
    <property type="match status" value="1"/>
</dbReference>
<dbReference type="GO" id="GO:0005737">
    <property type="term" value="C:cytoplasm"/>
    <property type="evidence" value="ECO:0007669"/>
    <property type="project" value="TreeGrafter"/>
</dbReference>
<dbReference type="EMBL" id="CP002582">
    <property type="protein sequence ID" value="ADZ85262.1"/>
    <property type="molecule type" value="Genomic_DNA"/>
</dbReference>
<dbReference type="GO" id="GO:0019379">
    <property type="term" value="P:sulfate assimilation, phosphoadenylyl sulfate reduction by phosphoadenylyl-sulfate reductase (thioredoxin)"/>
    <property type="evidence" value="ECO:0007669"/>
    <property type="project" value="TreeGrafter"/>
</dbReference>
<dbReference type="RefSeq" id="WP_013658538.1">
    <property type="nucleotide sequence ID" value="NC_015275.1"/>
</dbReference>
<dbReference type="Pfam" id="PF01583">
    <property type="entry name" value="APS_kinase"/>
    <property type="match status" value="1"/>
</dbReference>
<evidence type="ECO:0000313" key="3">
    <source>
        <dbReference type="EMBL" id="ADZ85262.1"/>
    </source>
</evidence>
<sequence length="171" mass="19658">MIIWITGLAGAGKTTIATAVYHEIKNIYPNTVFLDGDILREVLGVYGYSYDERYIQAEKIHNLCKMLDNQDINVVCATIGSFHRIQERNRASFNKYCEIYIEVTMENLIKRDKKGLYSRALIGETINVVGVDIKPEVPKNPELIVDNNTLDCLEHKVEDILNYLRDNQYIL</sequence>
<dbReference type="Gene3D" id="3.40.50.300">
    <property type="entry name" value="P-loop containing nucleotide triphosphate hydrolases"/>
    <property type="match status" value="1"/>
</dbReference>
<dbReference type="AlphaFoldDB" id="F2JT43"/>
<dbReference type="InterPro" id="IPR027417">
    <property type="entry name" value="P-loop_NTPase"/>
</dbReference>
<dbReference type="eggNOG" id="COG0529">
    <property type="taxonomic scope" value="Bacteria"/>
</dbReference>
<organism evidence="3 4">
    <name type="scientific">Cellulosilyticum lentocellum (strain ATCC 49066 / DSM 5427 / NCIMB 11756 / RHM5)</name>
    <name type="common">Clostridium lentocellum</name>
    <dbReference type="NCBI Taxonomy" id="642492"/>
    <lineage>
        <taxon>Bacteria</taxon>
        <taxon>Bacillati</taxon>
        <taxon>Bacillota</taxon>
        <taxon>Clostridia</taxon>
        <taxon>Lachnospirales</taxon>
        <taxon>Cellulosilyticaceae</taxon>
        <taxon>Cellulosilyticum</taxon>
    </lineage>
</organism>
<evidence type="ECO:0000259" key="2">
    <source>
        <dbReference type="Pfam" id="PF01583"/>
    </source>
</evidence>
<dbReference type="HOGENOM" id="CLU_046932_1_0_9"/>
<dbReference type="GO" id="GO:0010134">
    <property type="term" value="P:sulfate assimilation via adenylyl sulfate reduction"/>
    <property type="evidence" value="ECO:0007669"/>
    <property type="project" value="TreeGrafter"/>
</dbReference>
<accession>F2JT43</accession>